<keyword evidence="1" id="KW-0812">Transmembrane</keyword>
<gene>
    <name evidence="2" type="ORF">NCTC10279_05229</name>
</gene>
<evidence type="ECO:0000313" key="3">
    <source>
        <dbReference type="Proteomes" id="UP000250385"/>
    </source>
</evidence>
<dbReference type="Proteomes" id="UP000250385">
    <property type="component" value="Unassembled WGS sequence"/>
</dbReference>
<reference evidence="2 3" key="1">
    <citation type="submission" date="2018-06" db="EMBL/GenBank/DDBJ databases">
        <authorList>
            <consortium name="Pathogen Informatics"/>
            <person name="Doyle S."/>
        </authorList>
    </citation>
    <scope>NUCLEOTIDE SEQUENCE [LARGE SCALE GENOMIC DNA]</scope>
    <source>
        <strain evidence="2 3">NCTC10279</strain>
    </source>
</reference>
<name>A0AB38F3H0_ECOLX</name>
<feature type="transmembrane region" description="Helical" evidence="1">
    <location>
        <begin position="30"/>
        <end position="48"/>
    </location>
</feature>
<dbReference type="AlphaFoldDB" id="A0AB38F3H0"/>
<protein>
    <submittedName>
        <fullName evidence="2">Uncharacterized protein</fullName>
    </submittedName>
</protein>
<comment type="caution">
    <text evidence="2">The sequence shown here is derived from an EMBL/GenBank/DDBJ whole genome shotgun (WGS) entry which is preliminary data.</text>
</comment>
<sequence length="123" mass="13035">MNMSTAVIQQRAGVAIAGYFTANGVGVQQFQLFIAVAFPVLFLLFKCGELFIIHRHKQTAGAVVAVNLITFDTFADDLTTFEHHAAEHTGDVHAVAFFDHVDVAAVGVHKLPAVASAGAKADA</sequence>
<keyword evidence="1" id="KW-0472">Membrane</keyword>
<dbReference type="EMBL" id="UASG01000039">
    <property type="protein sequence ID" value="SPX32741.1"/>
    <property type="molecule type" value="Genomic_DNA"/>
</dbReference>
<evidence type="ECO:0000313" key="2">
    <source>
        <dbReference type="EMBL" id="SPX32741.1"/>
    </source>
</evidence>
<proteinExistence type="predicted"/>
<accession>A0AB38F3H0</accession>
<organism evidence="2 3">
    <name type="scientific">Escherichia coli</name>
    <dbReference type="NCBI Taxonomy" id="562"/>
    <lineage>
        <taxon>Bacteria</taxon>
        <taxon>Pseudomonadati</taxon>
        <taxon>Pseudomonadota</taxon>
        <taxon>Gammaproteobacteria</taxon>
        <taxon>Enterobacterales</taxon>
        <taxon>Enterobacteriaceae</taxon>
        <taxon>Escherichia</taxon>
    </lineage>
</organism>
<evidence type="ECO:0000256" key="1">
    <source>
        <dbReference type="SAM" id="Phobius"/>
    </source>
</evidence>
<keyword evidence="1" id="KW-1133">Transmembrane helix</keyword>